<dbReference type="InterPro" id="IPR041973">
    <property type="entry name" value="KOW_Spt5_1"/>
</dbReference>
<sequence length="145" mass="16269">MWARVKNGKYKGDLAQGGGVPARKTAIPAPRLISSSKLEEFRPLIQYRRDRDTDQMFDILDGMLLKDMVLYKKVSIDSLSLWGVTPTDDEILKFEPSKNDESNDGQWLSQLFGEQKKKHFQAIKKDKGDGKGGGKEGGSCKVYSI</sequence>
<dbReference type="GO" id="GO:0003729">
    <property type="term" value="F:mRNA binding"/>
    <property type="evidence" value="ECO:0007669"/>
    <property type="project" value="TreeGrafter"/>
</dbReference>
<comment type="caution">
    <text evidence="3">The sequence shown here is derived from an EMBL/GenBank/DDBJ whole genome shotgun (WGS) entry which is preliminary data.</text>
</comment>
<reference evidence="3 4" key="1">
    <citation type="submission" date="2019-12" db="EMBL/GenBank/DDBJ databases">
        <authorList>
            <person name="Alioto T."/>
            <person name="Alioto T."/>
            <person name="Gomez Garrido J."/>
        </authorList>
    </citation>
    <scope>NUCLEOTIDE SEQUENCE [LARGE SCALE GENOMIC DNA]</scope>
</reference>
<dbReference type="OrthoDB" id="28901at2759"/>
<protein>
    <submittedName>
        <fullName evidence="3">RNA-directed DNA methylation 3</fullName>
    </submittedName>
</protein>
<dbReference type="AlphaFoldDB" id="A0A8S0UWF5"/>
<dbReference type="PANTHER" id="PTHR11125">
    <property type="entry name" value="SUPPRESSOR OF TY 5"/>
    <property type="match status" value="1"/>
</dbReference>
<organism evidence="3 4">
    <name type="scientific">Olea europaea subsp. europaea</name>
    <dbReference type="NCBI Taxonomy" id="158383"/>
    <lineage>
        <taxon>Eukaryota</taxon>
        <taxon>Viridiplantae</taxon>
        <taxon>Streptophyta</taxon>
        <taxon>Embryophyta</taxon>
        <taxon>Tracheophyta</taxon>
        <taxon>Spermatophyta</taxon>
        <taxon>Magnoliopsida</taxon>
        <taxon>eudicotyledons</taxon>
        <taxon>Gunneridae</taxon>
        <taxon>Pentapetalae</taxon>
        <taxon>asterids</taxon>
        <taxon>lamiids</taxon>
        <taxon>Lamiales</taxon>
        <taxon>Oleaceae</taxon>
        <taxon>Oleeae</taxon>
        <taxon>Olea</taxon>
    </lineage>
</organism>
<name>A0A8S0UWF5_OLEEU</name>
<dbReference type="GO" id="GO:0006357">
    <property type="term" value="P:regulation of transcription by RNA polymerase II"/>
    <property type="evidence" value="ECO:0007669"/>
    <property type="project" value="InterPro"/>
</dbReference>
<feature type="compositionally biased region" description="Basic and acidic residues" evidence="1">
    <location>
        <begin position="123"/>
        <end position="134"/>
    </location>
</feature>
<dbReference type="EMBL" id="CACTIH010009064">
    <property type="protein sequence ID" value="CAA3022125.1"/>
    <property type="molecule type" value="Genomic_DNA"/>
</dbReference>
<accession>A0A8S0UWF5</accession>
<dbReference type="PANTHER" id="PTHR11125:SF8">
    <property type="entry name" value="PROTEIN RNA-DIRECTED DNA METHYLATION 3"/>
    <property type="match status" value="1"/>
</dbReference>
<gene>
    <name evidence="3" type="ORF">OLEA9_A026023</name>
</gene>
<evidence type="ECO:0000313" key="4">
    <source>
        <dbReference type="Proteomes" id="UP000594638"/>
    </source>
</evidence>
<dbReference type="InterPro" id="IPR039659">
    <property type="entry name" value="SPT5"/>
</dbReference>
<dbReference type="GO" id="GO:0032784">
    <property type="term" value="P:regulation of DNA-templated transcription elongation"/>
    <property type="evidence" value="ECO:0007669"/>
    <property type="project" value="InterPro"/>
</dbReference>
<dbReference type="Gramene" id="OE9A026023T1">
    <property type="protein sequence ID" value="OE9A026023C1"/>
    <property type="gene ID" value="OE9A026023"/>
</dbReference>
<dbReference type="Pfam" id="PF23042">
    <property type="entry name" value="KOW1_SPT5"/>
    <property type="match status" value="1"/>
</dbReference>
<evidence type="ECO:0000256" key="1">
    <source>
        <dbReference type="SAM" id="MobiDB-lite"/>
    </source>
</evidence>
<keyword evidence="4" id="KW-1185">Reference proteome</keyword>
<dbReference type="GO" id="GO:0032044">
    <property type="term" value="C:DSIF complex"/>
    <property type="evidence" value="ECO:0007669"/>
    <property type="project" value="TreeGrafter"/>
</dbReference>
<feature type="domain" description="Spt5 KOW" evidence="2">
    <location>
        <begin position="17"/>
        <end position="94"/>
    </location>
</feature>
<dbReference type="Proteomes" id="UP000594638">
    <property type="component" value="Unassembled WGS sequence"/>
</dbReference>
<proteinExistence type="predicted"/>
<dbReference type="GO" id="GO:0006368">
    <property type="term" value="P:transcription elongation by RNA polymerase II"/>
    <property type="evidence" value="ECO:0007669"/>
    <property type="project" value="TreeGrafter"/>
</dbReference>
<feature type="region of interest" description="Disordered" evidence="1">
    <location>
        <begin position="122"/>
        <end position="145"/>
    </location>
</feature>
<evidence type="ECO:0000313" key="3">
    <source>
        <dbReference type="EMBL" id="CAA3022125.1"/>
    </source>
</evidence>
<evidence type="ECO:0000259" key="2">
    <source>
        <dbReference type="Pfam" id="PF23042"/>
    </source>
</evidence>